<reference evidence="2 3" key="1">
    <citation type="journal article" date="2014" name="PLoS ONE">
        <title>Global Analysis of Gene Expression Profiles in Physic Nut (Jatropha curcas L.) Seedlings Exposed to Salt Stress.</title>
        <authorList>
            <person name="Zhang L."/>
            <person name="Zhang C."/>
            <person name="Wu P."/>
            <person name="Chen Y."/>
            <person name="Li M."/>
            <person name="Jiang H."/>
            <person name="Wu G."/>
        </authorList>
    </citation>
    <scope>NUCLEOTIDE SEQUENCE [LARGE SCALE GENOMIC DNA]</scope>
    <source>
        <strain evidence="3">cv. GZQX0401</strain>
        <tissue evidence="2">Young leaves</tissue>
    </source>
</reference>
<proteinExistence type="predicted"/>
<evidence type="ECO:0000313" key="3">
    <source>
        <dbReference type="Proteomes" id="UP000027138"/>
    </source>
</evidence>
<dbReference type="AlphaFoldDB" id="A0A067K5Y0"/>
<protein>
    <recommendedName>
        <fullName evidence="1">G-patch domain-containing protein</fullName>
    </recommendedName>
</protein>
<feature type="domain" description="G-patch" evidence="1">
    <location>
        <begin position="58"/>
        <end position="105"/>
    </location>
</feature>
<organism evidence="2 3">
    <name type="scientific">Jatropha curcas</name>
    <name type="common">Barbados nut</name>
    <dbReference type="NCBI Taxonomy" id="180498"/>
    <lineage>
        <taxon>Eukaryota</taxon>
        <taxon>Viridiplantae</taxon>
        <taxon>Streptophyta</taxon>
        <taxon>Embryophyta</taxon>
        <taxon>Tracheophyta</taxon>
        <taxon>Spermatophyta</taxon>
        <taxon>Magnoliopsida</taxon>
        <taxon>eudicotyledons</taxon>
        <taxon>Gunneridae</taxon>
        <taxon>Pentapetalae</taxon>
        <taxon>rosids</taxon>
        <taxon>fabids</taxon>
        <taxon>Malpighiales</taxon>
        <taxon>Euphorbiaceae</taxon>
        <taxon>Crotonoideae</taxon>
        <taxon>Jatropheae</taxon>
        <taxon>Jatropha</taxon>
    </lineage>
</organism>
<dbReference type="Pfam" id="PF01585">
    <property type="entry name" value="G-patch"/>
    <property type="match status" value="1"/>
</dbReference>
<sequence length="207" mass="23443">MHRKVKIPWGTDVVTVNAQEDLNVATVEGLEVKMPLSGFQVAVIDAPTNESQSAVNRMSPFSRKMMKKMQWKYGKGLGRELQGRFEPLSSACGQQDRRGLGYSENRKKEKYEIRSPIRGPNLNHIFFVPQVAGEFQSREKTYPGLEIFMTDFEEKLIKSPEPSLDQLVEGTDFIVGMTQPSTESEWSKKISEFEDFLGIGDEASKMV</sequence>
<evidence type="ECO:0000259" key="1">
    <source>
        <dbReference type="PROSITE" id="PS50174"/>
    </source>
</evidence>
<accession>A0A067K5Y0</accession>
<dbReference type="SMART" id="SM00443">
    <property type="entry name" value="G_patch"/>
    <property type="match status" value="1"/>
</dbReference>
<dbReference type="PROSITE" id="PS50174">
    <property type="entry name" value="G_PATCH"/>
    <property type="match status" value="1"/>
</dbReference>
<dbReference type="GO" id="GO:0003676">
    <property type="term" value="F:nucleic acid binding"/>
    <property type="evidence" value="ECO:0007669"/>
    <property type="project" value="InterPro"/>
</dbReference>
<dbReference type="OrthoDB" id="29523at2759"/>
<dbReference type="Proteomes" id="UP000027138">
    <property type="component" value="Unassembled WGS sequence"/>
</dbReference>
<keyword evidence="3" id="KW-1185">Reference proteome</keyword>
<gene>
    <name evidence="2" type="ORF">JCGZ_15389</name>
</gene>
<dbReference type="EMBL" id="KK914617">
    <property type="protein sequence ID" value="KDP31537.1"/>
    <property type="molecule type" value="Genomic_DNA"/>
</dbReference>
<dbReference type="InterPro" id="IPR000467">
    <property type="entry name" value="G_patch_dom"/>
</dbReference>
<evidence type="ECO:0000313" key="2">
    <source>
        <dbReference type="EMBL" id="KDP31537.1"/>
    </source>
</evidence>
<name>A0A067K5Y0_JATCU</name>